<evidence type="ECO:0000313" key="5">
    <source>
        <dbReference type="Proteomes" id="UP000325313"/>
    </source>
</evidence>
<dbReference type="OrthoDB" id="2503600at2759"/>
<sequence>MGRKMYEHNGLGRMQLAAISTRLILIFLLILNVEGIQQSGCANFFQLAPLPLCDGTPQIPGVGSGGISSGAPPPEPKLKAPSNDRPLPPALKAPGPIVKDAKGTTPLFSRWRHRRDANFFAVKKGDDLTFKTTEASQAVAGGDGACGKYDTDTVLGVCLWSGIDESGKDPNKSGWISGSATTNCNREVEIWKSSTPDKKITAKVIDGCGLNAKSFKVGCENLFLTKKLLSTLDPQAEGEISDLKWNFKKLKTVF</sequence>
<comment type="caution">
    <text evidence="3">The sequence shown here is derived from an EMBL/GenBank/DDBJ whole genome shotgun (WGS) entry which is preliminary data.</text>
</comment>
<proteinExistence type="predicted"/>
<dbReference type="Proteomes" id="UP000324748">
    <property type="component" value="Unassembled WGS sequence"/>
</dbReference>
<protein>
    <submittedName>
        <fullName evidence="3">Uncharacterized protein</fullName>
    </submittedName>
</protein>
<dbReference type="EMBL" id="VSWC01000118">
    <property type="protein sequence ID" value="KAA1084085.1"/>
    <property type="molecule type" value="Genomic_DNA"/>
</dbReference>
<organism evidence="3 5">
    <name type="scientific">Puccinia graminis f. sp. tritici</name>
    <dbReference type="NCBI Taxonomy" id="56615"/>
    <lineage>
        <taxon>Eukaryota</taxon>
        <taxon>Fungi</taxon>
        <taxon>Dikarya</taxon>
        <taxon>Basidiomycota</taxon>
        <taxon>Pucciniomycotina</taxon>
        <taxon>Pucciniomycetes</taxon>
        <taxon>Pucciniales</taxon>
        <taxon>Pucciniaceae</taxon>
        <taxon>Puccinia</taxon>
    </lineage>
</organism>
<name>A0A5B0NZ20_PUCGR</name>
<dbReference type="EMBL" id="VDEP01000375">
    <property type="protein sequence ID" value="KAA1093320.1"/>
    <property type="molecule type" value="Genomic_DNA"/>
</dbReference>
<dbReference type="Proteomes" id="UP000325313">
    <property type="component" value="Unassembled WGS sequence"/>
</dbReference>
<feature type="region of interest" description="Disordered" evidence="1">
    <location>
        <begin position="61"/>
        <end position="98"/>
    </location>
</feature>
<dbReference type="AlphaFoldDB" id="A0A5B0NZ20"/>
<reference evidence="4 5" key="1">
    <citation type="submission" date="2019-05" db="EMBL/GenBank/DDBJ databases">
        <title>Emergence of the Ug99 lineage of the wheat stem rust pathogen through somatic hybridization.</title>
        <authorList>
            <person name="Li F."/>
            <person name="Upadhyaya N.M."/>
            <person name="Sperschneider J."/>
            <person name="Matny O."/>
            <person name="Nguyen-Phuc H."/>
            <person name="Mago R."/>
            <person name="Raley C."/>
            <person name="Miller M.E."/>
            <person name="Silverstein K.A.T."/>
            <person name="Henningsen E."/>
            <person name="Hirsch C.D."/>
            <person name="Visser B."/>
            <person name="Pretorius Z.A."/>
            <person name="Steffenson B.J."/>
            <person name="Schwessinger B."/>
            <person name="Dodds P.N."/>
            <person name="Figueroa M."/>
        </authorList>
    </citation>
    <scope>NUCLEOTIDE SEQUENCE [LARGE SCALE GENOMIC DNA]</scope>
    <source>
        <strain evidence="2">21-0</strain>
        <strain evidence="3 5">Ug99</strain>
    </source>
</reference>
<gene>
    <name evidence="2" type="ORF">PGT21_017033</name>
    <name evidence="3" type="ORF">PGTUg99_020550</name>
</gene>
<dbReference type="CDD" id="cd22191">
    <property type="entry name" value="DPBB_RlpA_EXP_N-like"/>
    <property type="match status" value="1"/>
</dbReference>
<keyword evidence="4" id="KW-1185">Reference proteome</keyword>
<evidence type="ECO:0000313" key="4">
    <source>
        <dbReference type="Proteomes" id="UP000324748"/>
    </source>
</evidence>
<accession>A0A5B0NZ20</accession>
<evidence type="ECO:0000256" key="1">
    <source>
        <dbReference type="SAM" id="MobiDB-lite"/>
    </source>
</evidence>
<evidence type="ECO:0000313" key="3">
    <source>
        <dbReference type="EMBL" id="KAA1093320.1"/>
    </source>
</evidence>
<evidence type="ECO:0000313" key="2">
    <source>
        <dbReference type="EMBL" id="KAA1084085.1"/>
    </source>
</evidence>